<accession>A0AAD7ALF1</accession>
<organism evidence="1 2">
    <name type="scientific">Mycena albidolilacea</name>
    <dbReference type="NCBI Taxonomy" id="1033008"/>
    <lineage>
        <taxon>Eukaryota</taxon>
        <taxon>Fungi</taxon>
        <taxon>Dikarya</taxon>
        <taxon>Basidiomycota</taxon>
        <taxon>Agaricomycotina</taxon>
        <taxon>Agaricomycetes</taxon>
        <taxon>Agaricomycetidae</taxon>
        <taxon>Agaricales</taxon>
        <taxon>Marasmiineae</taxon>
        <taxon>Mycenaceae</taxon>
        <taxon>Mycena</taxon>
    </lineage>
</organism>
<comment type="caution">
    <text evidence="1">The sequence shown here is derived from an EMBL/GenBank/DDBJ whole genome shotgun (WGS) entry which is preliminary data.</text>
</comment>
<gene>
    <name evidence="1" type="ORF">DFH08DRAFT_843476</name>
</gene>
<proteinExistence type="predicted"/>
<sequence>MCLRQSFIPVYASEEGGELNNNSIVIGGSTMYLSPDEAWPTCDTCSSPLVPFVQMNVSSENTPDAFRARFLSVPSAGGNLATMVQLFVCRDYDCFEGAVMQEECSWILRLATVPLVPPPSNAPHLAEGRTKIENGGGFLPPQLVETWTAGKDETLHWELDVGVRDYSDEFYNLHEPERGLKLLGHSERGKYHYEGDCAAGDCAAKQRELIQLGDQNCWDADEALGIMGLLGNVWIQQCETHLDQLTLGMSGTW</sequence>
<name>A0AAD7ALF1_9AGAR</name>
<evidence type="ECO:0000313" key="2">
    <source>
        <dbReference type="Proteomes" id="UP001218218"/>
    </source>
</evidence>
<dbReference type="Proteomes" id="UP001218218">
    <property type="component" value="Unassembled WGS sequence"/>
</dbReference>
<dbReference type="AlphaFoldDB" id="A0AAD7ALF1"/>
<evidence type="ECO:0000313" key="1">
    <source>
        <dbReference type="EMBL" id="KAJ7361214.1"/>
    </source>
</evidence>
<reference evidence="1" key="1">
    <citation type="submission" date="2023-03" db="EMBL/GenBank/DDBJ databases">
        <title>Massive genome expansion in bonnet fungi (Mycena s.s.) driven by repeated elements and novel gene families across ecological guilds.</title>
        <authorList>
            <consortium name="Lawrence Berkeley National Laboratory"/>
            <person name="Harder C.B."/>
            <person name="Miyauchi S."/>
            <person name="Viragh M."/>
            <person name="Kuo A."/>
            <person name="Thoen E."/>
            <person name="Andreopoulos B."/>
            <person name="Lu D."/>
            <person name="Skrede I."/>
            <person name="Drula E."/>
            <person name="Henrissat B."/>
            <person name="Morin E."/>
            <person name="Kohler A."/>
            <person name="Barry K."/>
            <person name="LaButti K."/>
            <person name="Morin E."/>
            <person name="Salamov A."/>
            <person name="Lipzen A."/>
            <person name="Mereny Z."/>
            <person name="Hegedus B."/>
            <person name="Baldrian P."/>
            <person name="Stursova M."/>
            <person name="Weitz H."/>
            <person name="Taylor A."/>
            <person name="Grigoriev I.V."/>
            <person name="Nagy L.G."/>
            <person name="Martin F."/>
            <person name="Kauserud H."/>
        </authorList>
    </citation>
    <scope>NUCLEOTIDE SEQUENCE</scope>
    <source>
        <strain evidence="1">CBHHK002</strain>
    </source>
</reference>
<dbReference type="EMBL" id="JARIHO010000005">
    <property type="protein sequence ID" value="KAJ7361214.1"/>
    <property type="molecule type" value="Genomic_DNA"/>
</dbReference>
<keyword evidence="2" id="KW-1185">Reference proteome</keyword>
<protein>
    <submittedName>
        <fullName evidence="1">Uncharacterized protein</fullName>
    </submittedName>
</protein>